<evidence type="ECO:0000313" key="2">
    <source>
        <dbReference type="EMBL" id="WOG97583.1"/>
    </source>
</evidence>
<reference evidence="2" key="2">
    <citation type="submission" date="2022-03" db="EMBL/GenBank/DDBJ databases">
        <title>Draft title - Genomic analysis of global carrot germplasm unveils the trajectory of domestication and the origin of high carotenoid orange carrot.</title>
        <authorList>
            <person name="Iorizzo M."/>
            <person name="Ellison S."/>
            <person name="Senalik D."/>
            <person name="Macko-Podgorni A."/>
            <person name="Grzebelus D."/>
            <person name="Bostan H."/>
            <person name="Rolling W."/>
            <person name="Curaba J."/>
            <person name="Simon P."/>
        </authorList>
    </citation>
    <scope>NUCLEOTIDE SEQUENCE</scope>
    <source>
        <tissue evidence="2">Leaf</tissue>
    </source>
</reference>
<feature type="compositionally biased region" description="Polar residues" evidence="1">
    <location>
        <begin position="527"/>
        <end position="544"/>
    </location>
</feature>
<dbReference type="PANTHER" id="PTHR31680:SF4">
    <property type="entry name" value="LONGIFOLIA PROTEIN"/>
    <property type="match status" value="1"/>
</dbReference>
<accession>A0A165XWS5</accession>
<feature type="compositionally biased region" description="Polar residues" evidence="1">
    <location>
        <begin position="358"/>
        <end position="369"/>
    </location>
</feature>
<feature type="region of interest" description="Disordered" evidence="1">
    <location>
        <begin position="599"/>
        <end position="718"/>
    </location>
</feature>
<feature type="region of interest" description="Disordered" evidence="1">
    <location>
        <begin position="134"/>
        <end position="157"/>
    </location>
</feature>
<feature type="compositionally biased region" description="Basic and acidic residues" evidence="1">
    <location>
        <begin position="599"/>
        <end position="611"/>
    </location>
</feature>
<reference evidence="2" key="1">
    <citation type="journal article" date="2016" name="Nat. Genet.">
        <title>A high-quality carrot genome assembly provides new insights into carotenoid accumulation and asterid genome evolution.</title>
        <authorList>
            <person name="Iorizzo M."/>
            <person name="Ellison S."/>
            <person name="Senalik D."/>
            <person name="Zeng P."/>
            <person name="Satapoomin P."/>
            <person name="Huang J."/>
            <person name="Bowman M."/>
            <person name="Iovene M."/>
            <person name="Sanseverino W."/>
            <person name="Cavagnaro P."/>
            <person name="Yildiz M."/>
            <person name="Macko-Podgorni A."/>
            <person name="Moranska E."/>
            <person name="Grzebelus E."/>
            <person name="Grzebelus D."/>
            <person name="Ashrafi H."/>
            <person name="Zheng Z."/>
            <person name="Cheng S."/>
            <person name="Spooner D."/>
            <person name="Van Deynze A."/>
            <person name="Simon P."/>
        </authorList>
    </citation>
    <scope>NUCLEOTIDE SEQUENCE</scope>
    <source>
        <tissue evidence="2">Leaf</tissue>
    </source>
</reference>
<dbReference type="InterPro" id="IPR025486">
    <property type="entry name" value="DUF4378"/>
</dbReference>
<feature type="compositionally biased region" description="Polar residues" evidence="1">
    <location>
        <begin position="612"/>
        <end position="631"/>
    </location>
</feature>
<dbReference type="OrthoDB" id="769613at2759"/>
<dbReference type="Proteomes" id="UP000077755">
    <property type="component" value="Chromosome 4"/>
</dbReference>
<sequence length="1091" mass="123362">MAAKILQSLSEENPELSKQIGCMTGIFQLFDRQHLATGRRITGHPRRLPPGDSEYDYSTSGTNINKNNRYYRRPTVENQSNKHNIEKQRLSTETSRPSFSSSSRSSSFSSLDFNRTAQPEPLSFDRMIFSEVPSKEQALSQSSASPHSERQVSNLRDVVRDSMYRELREVSVKTNKKEAASDSLVKRRDSPRPLHLSKSNDEFYRHGRDERHNMPVDLEEPLKFISEVRDARPWYLDEPSKLSRSSSYQFRDGSSYLNPKDAPRYSYDERGKSHLSYYSQDSMNQTLKLKELPRLSLDSRESSMRSFNSDTQSSFMSKGMQDSGNYTEQILLRQHQTFESQQRPPSVVAKLMGLDSVPNSASNIDNKIGTNPVKESEASSSSSKATNAYRSIQPFDYSRNSLKEPTSPRWRNPNPVKKPLSRVSVEPAPWHLLDGTRGSQKAVPRNLKALGKAPSSFPSVYSEIENRLKDLEFRQSGKDLRALKQILQSMQMKGLVDTSKEGHRDHEQMYTAPDQNTREMNQKQKQNDNVSSHTSQRSISLRTSESPIVIMKPAKLVEKSGSRTSSAVPLGRLSIKSRRQGYDYLDKTIGSVTSKMDKDQIYKSTHRDHTETSTNMKVNVRTPKTQISTRHQQVHTESTTSSVQSSASISPRLQQKKHDLEKRSRPPMSPSNSSKLKKQQSNKQQRESSSPGGRHRAKSSILQESDHQISENSTGARKSNYRVNINSLVSNEVNSAVRPSGISGNQSSLMQTAKYSKSRVAKKSSVIRNDDDSVAELGTTSPEYPSPVSVLDGAVYIDNESSRLNEILVTIKNNSLSNLSDNITKEQFHPVDNNVSRTEESVLAPHVNRQKLQSIDHLVQKLRRLNSGHDEARTDYIASLCENTNPDDRYISEILLASGLLLKDLGSNLTTFQFHQSGQPINPELFLVLEQTKASNRLKEDCRAEKVVQLKPDNEKTHRKLIFDAVNEVLTTKLAFLRQSTEPWIQPLTVTGKTLNAQKLLRELCFEIEQLQAKKQACSLEDEDDGLKSILWEDVLHPSESFTDFQGEISGLVLDIERSLFKDLVGEIVTSEAANVRVKTTSRLCRQLFVN</sequence>
<dbReference type="InterPro" id="IPR033334">
    <property type="entry name" value="LNG1/2"/>
</dbReference>
<keyword evidence="3" id="KW-1185">Reference proteome</keyword>
<feature type="compositionally biased region" description="Polar residues" evidence="1">
    <location>
        <begin position="304"/>
        <end position="321"/>
    </location>
</feature>
<evidence type="ECO:0000256" key="1">
    <source>
        <dbReference type="SAM" id="MobiDB-lite"/>
    </source>
</evidence>
<dbReference type="OMA" id="HCEDQWN"/>
<feature type="region of interest" description="Disordered" evidence="1">
    <location>
        <begin position="358"/>
        <end position="421"/>
    </location>
</feature>
<name>A0A165XWS5_DAUCS</name>
<feature type="compositionally biased region" description="Basic and acidic residues" evidence="1">
    <location>
        <begin position="516"/>
        <end position="526"/>
    </location>
</feature>
<dbReference type="Pfam" id="PF14383">
    <property type="entry name" value="VARLMGL"/>
    <property type="match status" value="1"/>
</dbReference>
<dbReference type="GO" id="GO:0051513">
    <property type="term" value="P:regulation of monopolar cell growth"/>
    <property type="evidence" value="ECO:0007669"/>
    <property type="project" value="InterPro"/>
</dbReference>
<gene>
    <name evidence="2" type="ORF">DCAR_0416924</name>
</gene>
<dbReference type="KEGG" id="dcr:108219015"/>
<organism evidence="2 3">
    <name type="scientific">Daucus carota subsp. sativus</name>
    <name type="common">Carrot</name>
    <dbReference type="NCBI Taxonomy" id="79200"/>
    <lineage>
        <taxon>Eukaryota</taxon>
        <taxon>Viridiplantae</taxon>
        <taxon>Streptophyta</taxon>
        <taxon>Embryophyta</taxon>
        <taxon>Tracheophyta</taxon>
        <taxon>Spermatophyta</taxon>
        <taxon>Magnoliopsida</taxon>
        <taxon>eudicotyledons</taxon>
        <taxon>Gunneridae</taxon>
        <taxon>Pentapetalae</taxon>
        <taxon>asterids</taxon>
        <taxon>campanulids</taxon>
        <taxon>Apiales</taxon>
        <taxon>Apiaceae</taxon>
        <taxon>Apioideae</taxon>
        <taxon>Scandiceae</taxon>
        <taxon>Daucinae</taxon>
        <taxon>Daucus</taxon>
        <taxon>Daucus sect. Daucus</taxon>
    </lineage>
</organism>
<dbReference type="AlphaFoldDB" id="A0A165XWS5"/>
<evidence type="ECO:0000313" key="3">
    <source>
        <dbReference type="Proteomes" id="UP000077755"/>
    </source>
</evidence>
<dbReference type="PANTHER" id="PTHR31680">
    <property type="entry name" value="LONGIFOLIA PROTEIN"/>
    <property type="match status" value="1"/>
</dbReference>
<dbReference type="Gramene" id="KZM98609">
    <property type="protein sequence ID" value="KZM98609"/>
    <property type="gene ID" value="DCAR_014029"/>
</dbReference>
<feature type="region of interest" description="Disordered" evidence="1">
    <location>
        <begin position="298"/>
        <end position="321"/>
    </location>
</feature>
<dbReference type="Pfam" id="PF14309">
    <property type="entry name" value="DUF4378"/>
    <property type="match status" value="1"/>
</dbReference>
<feature type="region of interest" description="Disordered" evidence="1">
    <location>
        <begin position="169"/>
        <end position="199"/>
    </location>
</feature>
<protein>
    <submittedName>
        <fullName evidence="2">Uncharacterized protein</fullName>
    </submittedName>
</protein>
<feature type="region of interest" description="Disordered" evidence="1">
    <location>
        <begin position="40"/>
        <end position="114"/>
    </location>
</feature>
<dbReference type="EMBL" id="CP093346">
    <property type="protein sequence ID" value="WOG97583.1"/>
    <property type="molecule type" value="Genomic_DNA"/>
</dbReference>
<feature type="compositionally biased region" description="Low complexity" evidence="1">
    <location>
        <begin position="636"/>
        <end position="650"/>
    </location>
</feature>
<feature type="compositionally biased region" description="Polar residues" evidence="1">
    <location>
        <begin position="56"/>
        <end position="68"/>
    </location>
</feature>
<feature type="compositionally biased region" description="Polar residues" evidence="1">
    <location>
        <begin position="137"/>
        <end position="154"/>
    </location>
</feature>
<feature type="region of interest" description="Disordered" evidence="1">
    <location>
        <begin position="510"/>
        <end position="544"/>
    </location>
</feature>
<feature type="compositionally biased region" description="Low complexity" evidence="1">
    <location>
        <begin position="95"/>
        <end position="110"/>
    </location>
</feature>
<dbReference type="InterPro" id="IPR032795">
    <property type="entry name" value="DUF3741-assoc"/>
</dbReference>
<feature type="region of interest" description="Disordered" evidence="1">
    <location>
        <begin position="245"/>
        <end position="268"/>
    </location>
</feature>
<proteinExistence type="predicted"/>